<name>A0A8X6YJD7_9ARAC</name>
<protein>
    <submittedName>
        <fullName evidence="2">Histone-lysine N-methyltransferase SETMAR</fullName>
    </submittedName>
</protein>
<evidence type="ECO:0000259" key="1">
    <source>
        <dbReference type="Pfam" id="PF17906"/>
    </source>
</evidence>
<feature type="domain" description="Mos1 transposase HTH" evidence="1">
    <location>
        <begin position="9"/>
        <end position="54"/>
    </location>
</feature>
<dbReference type="Gene3D" id="1.10.10.1450">
    <property type="match status" value="1"/>
</dbReference>
<dbReference type="Gene3D" id="3.30.420.10">
    <property type="entry name" value="Ribonuclease H-like superfamily/Ribonuclease H"/>
    <property type="match status" value="2"/>
</dbReference>
<keyword evidence="3" id="KW-1185">Reference proteome</keyword>
<dbReference type="InterPro" id="IPR041426">
    <property type="entry name" value="Mos1_HTH"/>
</dbReference>
<comment type="caution">
    <text evidence="2">The sequence shown here is derived from an EMBL/GenBank/DDBJ whole genome shotgun (WGS) entry which is preliminary data.</text>
</comment>
<dbReference type="OrthoDB" id="616263at2759"/>
<dbReference type="PANTHER" id="PTHR46060:SF2">
    <property type="entry name" value="HISTONE-LYSINE N-METHYLTRANSFERASE SETMAR"/>
    <property type="match status" value="1"/>
</dbReference>
<reference evidence="2" key="1">
    <citation type="submission" date="2020-08" db="EMBL/GenBank/DDBJ databases">
        <title>Multicomponent nature underlies the extraordinary mechanical properties of spider dragline silk.</title>
        <authorList>
            <person name="Kono N."/>
            <person name="Nakamura H."/>
            <person name="Mori M."/>
            <person name="Yoshida Y."/>
            <person name="Ohtoshi R."/>
            <person name="Malay A.D."/>
            <person name="Moran D.A.P."/>
            <person name="Tomita M."/>
            <person name="Numata K."/>
            <person name="Arakawa K."/>
        </authorList>
    </citation>
    <scope>NUCLEOTIDE SEQUENCE</scope>
</reference>
<dbReference type="Proteomes" id="UP000886998">
    <property type="component" value="Unassembled WGS sequence"/>
</dbReference>
<dbReference type="GO" id="GO:0003676">
    <property type="term" value="F:nucleic acid binding"/>
    <property type="evidence" value="ECO:0007669"/>
    <property type="project" value="InterPro"/>
</dbReference>
<accession>A0A8X6YJD7</accession>
<dbReference type="Pfam" id="PF17906">
    <property type="entry name" value="HTH_48"/>
    <property type="match status" value="1"/>
</dbReference>
<gene>
    <name evidence="2" type="primary">SETMAR</name>
    <name evidence="2" type="ORF">TNIN_362901</name>
</gene>
<dbReference type="AlphaFoldDB" id="A0A8X6YJD7"/>
<dbReference type="InterPro" id="IPR036397">
    <property type="entry name" value="RNaseH_sf"/>
</dbReference>
<evidence type="ECO:0000313" key="2">
    <source>
        <dbReference type="EMBL" id="GFY71818.1"/>
    </source>
</evidence>
<dbReference type="EMBL" id="BMAV01019108">
    <property type="protein sequence ID" value="GFY71818.1"/>
    <property type="molecule type" value="Genomic_DNA"/>
</dbReference>
<proteinExistence type="predicted"/>
<dbReference type="PANTHER" id="PTHR46060">
    <property type="entry name" value="MARINER MOS1 TRANSPOSASE-LIKE PROTEIN"/>
    <property type="match status" value="1"/>
</dbReference>
<organism evidence="2 3">
    <name type="scientific">Trichonephila inaurata madagascariensis</name>
    <dbReference type="NCBI Taxonomy" id="2747483"/>
    <lineage>
        <taxon>Eukaryota</taxon>
        <taxon>Metazoa</taxon>
        <taxon>Ecdysozoa</taxon>
        <taxon>Arthropoda</taxon>
        <taxon>Chelicerata</taxon>
        <taxon>Arachnida</taxon>
        <taxon>Araneae</taxon>
        <taxon>Araneomorphae</taxon>
        <taxon>Entelegynae</taxon>
        <taxon>Araneoidea</taxon>
        <taxon>Nephilidae</taxon>
        <taxon>Trichonephila</taxon>
        <taxon>Trichonephila inaurata</taxon>
    </lineage>
</organism>
<evidence type="ECO:0000313" key="3">
    <source>
        <dbReference type="Proteomes" id="UP000886998"/>
    </source>
</evidence>
<sequence length="258" mass="29997">MDISKEPVWGCLRYDFKVGLLAAASSHRICQAFGDSAVNERTARYRFQKFRSRDLSLCDKARKGRPRPLVDEALQAVIEGDSSQKYSELARQVNTSSETVKLHLHLLGKTYRPSKWIPHTLLEVHKQQRVTDCLSLLSRHRSASILNRVLTSDEKWVLYDTPKHSKHWLSPQDTVPHSARPPMNPLKIMLYVWGTYYHLFHSLDNHLRGKSFTNEADVRQALTDFFASPNPEFYRKGIEQLETRWKKVLDVDGDYFEK</sequence>
<dbReference type="InterPro" id="IPR052709">
    <property type="entry name" value="Transposase-MT_Hybrid"/>
</dbReference>